<dbReference type="EMBL" id="LT622830">
    <property type="protein sequence ID" value="SCW20767.1"/>
    <property type="molecule type" value="Genomic_DNA"/>
</dbReference>
<sequence length="196" mass="23211">MNNEIKIIFVQIEQISKVSPSYKRRVLKYVSRQFLILELNNLGIKETDIFSDYNGKKRIKNNQFFFSISYSDISFIIAFSKNEIGIDIERNRTMNITNLLTFYNIFTQKTILESEHPVSEFLKLWTISESLCKFWGISIFDYIEYYKNMDIGDVVEGWNYHLVAKKYFYHRVVDDYFISICSGSIGEVTLFKSIIN</sequence>
<dbReference type="GO" id="GO:0000287">
    <property type="term" value="F:magnesium ion binding"/>
    <property type="evidence" value="ECO:0007669"/>
    <property type="project" value="InterPro"/>
</dbReference>
<reference evidence="1" key="1">
    <citation type="submission" date="2016-08" db="EMBL/GenBank/DDBJ databases">
        <authorList>
            <person name="Seilhamer J.J."/>
        </authorList>
    </citation>
    <scope>NUCLEOTIDE SEQUENCE</scope>
    <source>
        <strain evidence="1">F6-1</strain>
    </source>
</reference>
<dbReference type="InterPro" id="IPR037143">
    <property type="entry name" value="4-PPantetheinyl_Trfase_dom_sf"/>
</dbReference>
<organism evidence="1">
    <name type="scientific">Streptococcus salivarius</name>
    <dbReference type="NCBI Taxonomy" id="1304"/>
    <lineage>
        <taxon>Bacteria</taxon>
        <taxon>Bacillati</taxon>
        <taxon>Bacillota</taxon>
        <taxon>Bacilli</taxon>
        <taxon>Lactobacillales</taxon>
        <taxon>Streptococcaceae</taxon>
        <taxon>Streptococcus</taxon>
    </lineage>
</organism>
<accession>A0A1R3T523</accession>
<reference evidence="1" key="2">
    <citation type="submission" date="2017-02" db="EMBL/GenBank/DDBJ databases">
        <title>Diversity of integrative and conjugative elements of Streptococcus salivarius and their intra- and interspecies transfer.</title>
        <authorList>
            <person name="Dahmane N."/>
            <person name="Libante V."/>
            <person name="Charron-Bourgoin F."/>
            <person name="Guedon E."/>
            <person name="Guedon G."/>
            <person name="Leblond-Bourget N."/>
            <person name="Payot S."/>
        </authorList>
    </citation>
    <scope>NUCLEOTIDE SEQUENCE</scope>
    <source>
        <strain evidence="1">F6-1</strain>
    </source>
</reference>
<dbReference type="AlphaFoldDB" id="A0A1R3T523"/>
<dbReference type="GO" id="GO:0008897">
    <property type="term" value="F:holo-[acyl-carrier-protein] synthase activity"/>
    <property type="evidence" value="ECO:0007669"/>
    <property type="project" value="InterPro"/>
</dbReference>
<dbReference type="RefSeq" id="WP_104020580.1">
    <property type="nucleotide sequence ID" value="NZ_JADPCL010000006.1"/>
</dbReference>
<proteinExistence type="predicted"/>
<evidence type="ECO:0000313" key="1">
    <source>
        <dbReference type="EMBL" id="SCW20767.1"/>
    </source>
</evidence>
<dbReference type="SUPFAM" id="SSF56214">
    <property type="entry name" value="4'-phosphopantetheinyl transferase"/>
    <property type="match status" value="1"/>
</dbReference>
<evidence type="ECO:0008006" key="2">
    <source>
        <dbReference type="Google" id="ProtNLM"/>
    </source>
</evidence>
<name>A0A1R3T523_STRSL</name>
<dbReference type="Gene3D" id="3.90.470.20">
    <property type="entry name" value="4'-phosphopantetheinyl transferase domain"/>
    <property type="match status" value="2"/>
</dbReference>
<protein>
    <recommendedName>
        <fullName evidence="2">4'-phosphopantetheinyl transferase superfamily protein</fullName>
    </recommendedName>
</protein>